<keyword evidence="2" id="KW-1185">Reference proteome</keyword>
<dbReference type="EMBL" id="AENN01000002">
    <property type="protein sequence ID" value="EFR31912.1"/>
    <property type="molecule type" value="Genomic_DNA"/>
</dbReference>
<name>E4KMA2_9LACT</name>
<protein>
    <submittedName>
        <fullName evidence="1">Uncharacterized protein</fullName>
    </submittedName>
</protein>
<accession>E4KMA2</accession>
<comment type="caution">
    <text evidence="1">The sequence shown here is derived from an EMBL/GenBank/DDBJ whole genome shotgun (WGS) entry which is preliminary data.</text>
</comment>
<sequence>MVVFHEQILSDINLKTLTNGQSLASLVRVFGLSFDQKFRFNKTRMIFG</sequence>
<reference evidence="1 2" key="1">
    <citation type="submission" date="2010-10" db="EMBL/GenBank/DDBJ databases">
        <authorList>
            <person name="Durkin A.S."/>
            <person name="Madupu R."/>
            <person name="Torralba M."/>
            <person name="Gillis M."/>
            <person name="Methe B."/>
            <person name="Sutton G."/>
            <person name="Nelson K.E."/>
        </authorList>
    </citation>
    <scope>NUCLEOTIDE SEQUENCE [LARGE SCALE GENOMIC DNA]</scope>
    <source>
        <strain evidence="1 2">ACS-139-V-Col8</strain>
    </source>
</reference>
<gene>
    <name evidence="1" type="ORF">HMPREF9257_1787</name>
</gene>
<dbReference type="AlphaFoldDB" id="E4KMA2"/>
<evidence type="ECO:0000313" key="2">
    <source>
        <dbReference type="Proteomes" id="UP000005990"/>
    </source>
</evidence>
<dbReference type="Proteomes" id="UP000005990">
    <property type="component" value="Unassembled WGS sequence"/>
</dbReference>
<organism evidence="1 2">
    <name type="scientific">Eremococcus coleocola ACS-139-V-Col8</name>
    <dbReference type="NCBI Taxonomy" id="908337"/>
    <lineage>
        <taxon>Bacteria</taxon>
        <taxon>Bacillati</taxon>
        <taxon>Bacillota</taxon>
        <taxon>Bacilli</taxon>
        <taxon>Lactobacillales</taxon>
        <taxon>Aerococcaceae</taxon>
        <taxon>Eremococcus</taxon>
    </lineage>
</organism>
<proteinExistence type="predicted"/>
<evidence type="ECO:0000313" key="1">
    <source>
        <dbReference type="EMBL" id="EFR31912.1"/>
    </source>
</evidence>